<organism evidence="2 3">
    <name type="scientific">Wickerhamomyces anomalus (strain ATCC 58044 / CBS 1984 / NCYC 433 / NRRL Y-366-8)</name>
    <name type="common">Yeast</name>
    <name type="synonym">Hansenula anomala</name>
    <dbReference type="NCBI Taxonomy" id="683960"/>
    <lineage>
        <taxon>Eukaryota</taxon>
        <taxon>Fungi</taxon>
        <taxon>Dikarya</taxon>
        <taxon>Ascomycota</taxon>
        <taxon>Saccharomycotina</taxon>
        <taxon>Saccharomycetes</taxon>
        <taxon>Phaffomycetales</taxon>
        <taxon>Wickerhamomycetaceae</taxon>
        <taxon>Wickerhamomyces</taxon>
    </lineage>
</organism>
<dbReference type="Pfam" id="PF01722">
    <property type="entry name" value="BolA"/>
    <property type="match status" value="1"/>
</dbReference>
<evidence type="ECO:0000313" key="2">
    <source>
        <dbReference type="EMBL" id="ODQ59946.1"/>
    </source>
</evidence>
<dbReference type="PANTHER" id="PTHR12735">
    <property type="entry name" value="BOLA-LIKE PROTEIN-RELATED"/>
    <property type="match status" value="1"/>
</dbReference>
<dbReference type="GO" id="GO:0071281">
    <property type="term" value="P:cellular response to iron ion"/>
    <property type="evidence" value="ECO:0007669"/>
    <property type="project" value="EnsemblFungi"/>
</dbReference>
<dbReference type="Gene3D" id="3.30.300.90">
    <property type="entry name" value="BolA-like"/>
    <property type="match status" value="1"/>
</dbReference>
<dbReference type="SUPFAM" id="SSF82657">
    <property type="entry name" value="BolA-like"/>
    <property type="match status" value="1"/>
</dbReference>
<dbReference type="PIRSF" id="PIRSF003113">
    <property type="entry name" value="BolA"/>
    <property type="match status" value="1"/>
</dbReference>
<dbReference type="InterPro" id="IPR045115">
    <property type="entry name" value="BOL2"/>
</dbReference>
<dbReference type="InterPro" id="IPR002634">
    <property type="entry name" value="BolA"/>
</dbReference>
<dbReference type="OrthoDB" id="4983at2759"/>
<dbReference type="STRING" id="683960.A0A1E3P390"/>
<evidence type="ECO:0000313" key="3">
    <source>
        <dbReference type="Proteomes" id="UP000094112"/>
    </source>
</evidence>
<dbReference type="PANTHER" id="PTHR12735:SF27">
    <property type="entry name" value="BOLA-LIKE PROTEIN 2"/>
    <property type="match status" value="1"/>
</dbReference>
<protein>
    <recommendedName>
        <fullName evidence="4">BolA-like protein</fullName>
    </recommendedName>
</protein>
<dbReference type="AlphaFoldDB" id="A0A1E3P390"/>
<dbReference type="GO" id="GO:0051537">
    <property type="term" value="F:2 iron, 2 sulfur cluster binding"/>
    <property type="evidence" value="ECO:0007669"/>
    <property type="project" value="EnsemblFungi"/>
</dbReference>
<dbReference type="GO" id="GO:0051604">
    <property type="term" value="P:protein maturation"/>
    <property type="evidence" value="ECO:0007669"/>
    <property type="project" value="InterPro"/>
</dbReference>
<dbReference type="GO" id="GO:1990229">
    <property type="term" value="C:iron-sulfur cluster assembly complex"/>
    <property type="evidence" value="ECO:0007669"/>
    <property type="project" value="EnsemblFungi"/>
</dbReference>
<dbReference type="InterPro" id="IPR036065">
    <property type="entry name" value="BolA-like_sf"/>
</dbReference>
<comment type="similarity">
    <text evidence="1">Belongs to the BolA/IbaG family.</text>
</comment>
<dbReference type="GO" id="GO:0005829">
    <property type="term" value="C:cytosol"/>
    <property type="evidence" value="ECO:0007669"/>
    <property type="project" value="EnsemblFungi"/>
</dbReference>
<gene>
    <name evidence="2" type="ORF">WICANDRAFT_62522</name>
</gene>
<dbReference type="GO" id="GO:0000122">
    <property type="term" value="P:negative regulation of transcription by RNA polymerase II"/>
    <property type="evidence" value="ECO:0007669"/>
    <property type="project" value="EnsemblFungi"/>
</dbReference>
<dbReference type="GO" id="GO:0045944">
    <property type="term" value="P:positive regulation of transcription by RNA polymerase II"/>
    <property type="evidence" value="ECO:0007669"/>
    <property type="project" value="EnsemblFungi"/>
</dbReference>
<dbReference type="Proteomes" id="UP000094112">
    <property type="component" value="Unassembled WGS sequence"/>
</dbReference>
<accession>A0A1E3P390</accession>
<name>A0A1E3P390_WICAA</name>
<evidence type="ECO:0000256" key="1">
    <source>
        <dbReference type="RuleBase" id="RU003860"/>
    </source>
</evidence>
<dbReference type="GO" id="GO:0005634">
    <property type="term" value="C:nucleus"/>
    <property type="evidence" value="ECO:0007669"/>
    <property type="project" value="EnsemblFungi"/>
</dbReference>
<dbReference type="RefSeq" id="XP_019039153.1">
    <property type="nucleotide sequence ID" value="XM_019183389.1"/>
</dbReference>
<reference evidence="2 3" key="1">
    <citation type="journal article" date="2016" name="Proc. Natl. Acad. Sci. U.S.A.">
        <title>Comparative genomics of biotechnologically important yeasts.</title>
        <authorList>
            <person name="Riley R."/>
            <person name="Haridas S."/>
            <person name="Wolfe K.H."/>
            <person name="Lopes M.R."/>
            <person name="Hittinger C.T."/>
            <person name="Goeker M."/>
            <person name="Salamov A.A."/>
            <person name="Wisecaver J.H."/>
            <person name="Long T.M."/>
            <person name="Calvey C.H."/>
            <person name="Aerts A.L."/>
            <person name="Barry K.W."/>
            <person name="Choi C."/>
            <person name="Clum A."/>
            <person name="Coughlan A.Y."/>
            <person name="Deshpande S."/>
            <person name="Douglass A.P."/>
            <person name="Hanson S.J."/>
            <person name="Klenk H.-P."/>
            <person name="LaButti K.M."/>
            <person name="Lapidus A."/>
            <person name="Lindquist E.A."/>
            <person name="Lipzen A.M."/>
            <person name="Meier-Kolthoff J.P."/>
            <person name="Ohm R.A."/>
            <person name="Otillar R.P."/>
            <person name="Pangilinan J.L."/>
            <person name="Peng Y."/>
            <person name="Rokas A."/>
            <person name="Rosa C.A."/>
            <person name="Scheuner C."/>
            <person name="Sibirny A.A."/>
            <person name="Slot J.C."/>
            <person name="Stielow J.B."/>
            <person name="Sun H."/>
            <person name="Kurtzman C.P."/>
            <person name="Blackwell M."/>
            <person name="Grigoriev I.V."/>
            <person name="Jeffries T.W."/>
        </authorList>
    </citation>
    <scope>NUCLEOTIDE SEQUENCE [LARGE SCALE GENOMIC DNA]</scope>
    <source>
        <strain evidence="3">ATCC 58044 / CBS 1984 / NCYC 433 / NRRL Y-366-8</strain>
    </source>
</reference>
<dbReference type="GeneID" id="30200635"/>
<evidence type="ECO:0008006" key="4">
    <source>
        <dbReference type="Google" id="ProtNLM"/>
    </source>
</evidence>
<sequence length="86" mass="9827">MNADLLKQTIFERLNPTEVFVEDMSGGCGQAFAVIIVSTEFQGKNKLMRSRLVNTKLKEEIAAIHAFTQKNFTPEEFEVQRSNYNI</sequence>
<dbReference type="EMBL" id="KV454210">
    <property type="protein sequence ID" value="ODQ59946.1"/>
    <property type="molecule type" value="Genomic_DNA"/>
</dbReference>
<proteinExistence type="inferred from homology"/>
<dbReference type="GO" id="GO:0006879">
    <property type="term" value="P:intracellular iron ion homeostasis"/>
    <property type="evidence" value="ECO:0007669"/>
    <property type="project" value="EnsemblFungi"/>
</dbReference>
<keyword evidence="3" id="KW-1185">Reference proteome</keyword>